<keyword evidence="8" id="KW-0965">Cell junction</keyword>
<keyword evidence="11" id="KW-0472">Membrane</keyword>
<organism evidence="15">
    <name type="scientific">Tetraodon nigroviridis</name>
    <name type="common">Spotted green pufferfish</name>
    <name type="synonym">Chelonodon nigroviridis</name>
    <dbReference type="NCBI Taxonomy" id="99883"/>
    <lineage>
        <taxon>Eukaryota</taxon>
        <taxon>Metazoa</taxon>
        <taxon>Chordata</taxon>
        <taxon>Craniata</taxon>
        <taxon>Vertebrata</taxon>
        <taxon>Euteleostomi</taxon>
        <taxon>Actinopterygii</taxon>
        <taxon>Neopterygii</taxon>
        <taxon>Teleostei</taxon>
        <taxon>Neoteleostei</taxon>
        <taxon>Acanthomorphata</taxon>
        <taxon>Eupercaria</taxon>
        <taxon>Tetraodontiformes</taxon>
        <taxon>Tetradontoidea</taxon>
        <taxon>Tetraodontidae</taxon>
        <taxon>Tetraodon</taxon>
    </lineage>
</organism>
<dbReference type="GO" id="GO:0017022">
    <property type="term" value="F:myosin binding"/>
    <property type="evidence" value="ECO:0007669"/>
    <property type="project" value="InterPro"/>
</dbReference>
<evidence type="ECO:0000256" key="10">
    <source>
        <dbReference type="ARBA" id="ARBA00023054"/>
    </source>
</evidence>
<dbReference type="PANTHER" id="PTHR15989:SF5">
    <property type="entry name" value="VEZATIN"/>
    <property type="match status" value="1"/>
</dbReference>
<feature type="compositionally biased region" description="Basic and acidic residues" evidence="13">
    <location>
        <begin position="625"/>
        <end position="638"/>
    </location>
</feature>
<dbReference type="GO" id="GO:0005912">
    <property type="term" value="C:adherens junction"/>
    <property type="evidence" value="ECO:0007669"/>
    <property type="project" value="UniProtKB-SubCell"/>
</dbReference>
<feature type="non-terminal residue" evidence="15">
    <location>
        <position position="846"/>
    </location>
</feature>
<evidence type="ECO:0000256" key="6">
    <source>
        <dbReference type="ARBA" id="ARBA00022475"/>
    </source>
</evidence>
<evidence type="ECO:0000256" key="4">
    <source>
        <dbReference type="ARBA" id="ARBA00007245"/>
    </source>
</evidence>
<dbReference type="GO" id="GO:0005886">
    <property type="term" value="C:plasma membrane"/>
    <property type="evidence" value="ECO:0007669"/>
    <property type="project" value="UniProtKB-SubCell"/>
</dbReference>
<dbReference type="AlphaFoldDB" id="Q4S5A9"/>
<keyword evidence="10" id="KW-0175">Coiled coil</keyword>
<name>Q4S5A9_TETNG</name>
<feature type="compositionally biased region" description="Basic and acidic residues" evidence="13">
    <location>
        <begin position="701"/>
        <end position="711"/>
    </location>
</feature>
<evidence type="ECO:0000259" key="14">
    <source>
        <dbReference type="Pfam" id="PF12632"/>
    </source>
</evidence>
<keyword evidence="7" id="KW-0812">Transmembrane</keyword>
<comment type="subcellular location">
    <subcellularLocation>
        <location evidence="2">Cell junction</location>
        <location evidence="2">Adherens junction</location>
    </subcellularLocation>
    <subcellularLocation>
        <location evidence="3">Cell membrane</location>
        <topology evidence="3">Multi-pass membrane protein</topology>
    </subcellularLocation>
    <subcellularLocation>
        <location evidence="1">Nucleus</location>
    </subcellularLocation>
</comment>
<sequence length="846" mass="93398">VLLQNSPLFQYLHDLGHTDFEACPTASHEEEYIDQEGDPATDPNPQRIWVSFPNQSPGSWTFSQASGGAARVEVAYGGWRKLCGDGARFTKRLHLISWASSWHRKFSKLFLQDCVFGQYSVRCILDQDVLLQEDVELIELLDPSLLTLSSSPSGSSGRAHALPRPSFIARPSIWDTAGLIGLAAVLLGVWTTGGGLWTPAAVPWGVALLGWVGLRGVMLWRLGSMQKAVHSQATHLQTLVHRGKSLTGLSRKALRLVQETEVISRGFTLCIPFHLSSLLDRVSAASSFSRAGPGAMPRGQQLMGLRKALYRALRSAFRASRRATCHMLKAYPYLKTRDLRPIDNVTNYVSAVPLKELGLGLGVEHLSDDQAQELTDDYSLPALKMLFQLWVGQSSECFRRLALLLSPQRIEELEEDEASAAPRPLLHRSVAAVTEPLQHALQSCLDEVQRSYDFHRHFETHLRTTGSDRTGRAGEKCRELNALHTSIRSLQLHLKALLSEMIILEDDLEKLMVSNEPAELTFEGYQEISERLTQLQPHMQASSGCWEETINQVDHMLRRANAASGTAERFQLSGPPLPEIPADPPSYPLILDRDPVPEELEWEAYVSDSDSDGEGRGSWADTLSPEERERQHREREESRRVLFELKAVLGFRASEGERMKRKQLLFNDQAAVTPSGGPEISDRASDPTGTEAPPGSAVGGEDGHRISGREVQEEEGRDGRMPPSPAGELDTEFSCGSEAKDGELEGASICRRGGGGASELHQYDGDLEAEEGHNGLDGFLKPKVSAVSVMDRLSEIHGSEVLSFNSALAAQVAARSHSLVNMEEQTFGDEEEEEAEDCDRKTPEKD</sequence>
<evidence type="ECO:0000256" key="9">
    <source>
        <dbReference type="ARBA" id="ARBA00022989"/>
    </source>
</evidence>
<evidence type="ECO:0000256" key="11">
    <source>
        <dbReference type="ARBA" id="ARBA00023136"/>
    </source>
</evidence>
<dbReference type="EMBL" id="CAAE01014731">
    <property type="protein sequence ID" value="CAG04173.1"/>
    <property type="molecule type" value="Genomic_DNA"/>
</dbReference>
<feature type="region of interest" description="Disordered" evidence="13">
    <location>
        <begin position="669"/>
        <end position="744"/>
    </location>
</feature>
<dbReference type="Pfam" id="PF12632">
    <property type="entry name" value="Vezatin"/>
    <property type="match status" value="1"/>
</dbReference>
<gene>
    <name evidence="15" type="ORF">GSTENG00023811001</name>
</gene>
<dbReference type="KEGG" id="tng:GSTEN00023811G001"/>
<protein>
    <recommendedName>
        <fullName evidence="5">Vezatin</fullName>
    </recommendedName>
</protein>
<evidence type="ECO:0000256" key="12">
    <source>
        <dbReference type="ARBA" id="ARBA00023242"/>
    </source>
</evidence>
<accession>Q4S5A9</accession>
<evidence type="ECO:0000256" key="1">
    <source>
        <dbReference type="ARBA" id="ARBA00004123"/>
    </source>
</evidence>
<dbReference type="GO" id="GO:0098609">
    <property type="term" value="P:cell-cell adhesion"/>
    <property type="evidence" value="ECO:0007669"/>
    <property type="project" value="InterPro"/>
</dbReference>
<evidence type="ECO:0000256" key="7">
    <source>
        <dbReference type="ARBA" id="ARBA00022692"/>
    </source>
</evidence>
<evidence type="ECO:0000256" key="2">
    <source>
        <dbReference type="ARBA" id="ARBA00004536"/>
    </source>
</evidence>
<feature type="region of interest" description="Disordered" evidence="13">
    <location>
        <begin position="605"/>
        <end position="638"/>
    </location>
</feature>
<comment type="similarity">
    <text evidence="4">Belongs to the vezatin family.</text>
</comment>
<keyword evidence="9" id="KW-1133">Transmembrane helix</keyword>
<dbReference type="OrthoDB" id="21151at2759"/>
<evidence type="ECO:0000313" key="15">
    <source>
        <dbReference type="EMBL" id="CAG04173.1"/>
    </source>
</evidence>
<evidence type="ECO:0000256" key="13">
    <source>
        <dbReference type="SAM" id="MobiDB-lite"/>
    </source>
</evidence>
<evidence type="ECO:0000256" key="5">
    <source>
        <dbReference type="ARBA" id="ARBA00018125"/>
    </source>
</evidence>
<reference evidence="15" key="1">
    <citation type="journal article" date="2004" name="Nature">
        <title>Genome duplication in the teleost fish Tetraodon nigroviridis reveals the early vertebrate proto-karyotype.</title>
        <authorList>
            <person name="Jaillon O."/>
            <person name="Aury J.-M."/>
            <person name="Brunet F."/>
            <person name="Petit J.-L."/>
            <person name="Stange-Thomann N."/>
            <person name="Mauceli E."/>
            <person name="Bouneau L."/>
            <person name="Fischer C."/>
            <person name="Ozouf-Costaz C."/>
            <person name="Bernot A."/>
            <person name="Nicaud S."/>
            <person name="Jaffe D."/>
            <person name="Fisher S."/>
            <person name="Lutfalla G."/>
            <person name="Dossat C."/>
            <person name="Segurens B."/>
            <person name="Dasilva C."/>
            <person name="Salanoubat M."/>
            <person name="Levy M."/>
            <person name="Boudet N."/>
            <person name="Castellano S."/>
            <person name="Anthouard V."/>
            <person name="Jubin C."/>
            <person name="Castelli V."/>
            <person name="Katinka M."/>
            <person name="Vacherie B."/>
            <person name="Biemont C."/>
            <person name="Skalli Z."/>
            <person name="Cattolico L."/>
            <person name="Poulain J."/>
            <person name="De Berardinis V."/>
            <person name="Cruaud C."/>
            <person name="Duprat S."/>
            <person name="Brottier P."/>
            <person name="Coutanceau J.-P."/>
            <person name="Gouzy J."/>
            <person name="Parra G."/>
            <person name="Lardier G."/>
            <person name="Chapple C."/>
            <person name="McKernan K.J."/>
            <person name="McEwan P."/>
            <person name="Bosak S."/>
            <person name="Kellis M."/>
            <person name="Volff J.-N."/>
            <person name="Guigo R."/>
            <person name="Zody M.C."/>
            <person name="Mesirov J."/>
            <person name="Lindblad-Toh K."/>
            <person name="Birren B."/>
            <person name="Nusbaum C."/>
            <person name="Kahn D."/>
            <person name="Robinson-Rechavi M."/>
            <person name="Laudet V."/>
            <person name="Schachter V."/>
            <person name="Quetier F."/>
            <person name="Saurin W."/>
            <person name="Scarpelli C."/>
            <person name="Wincker P."/>
            <person name="Lander E.S."/>
            <person name="Weissenbach J."/>
            <person name="Roest Crollius H."/>
        </authorList>
    </citation>
    <scope>NUCLEOTIDE SEQUENCE [LARGE SCALE GENOMIC DNA]</scope>
</reference>
<dbReference type="InterPro" id="IPR026858">
    <property type="entry name" value="Vezatin"/>
</dbReference>
<evidence type="ECO:0000256" key="8">
    <source>
        <dbReference type="ARBA" id="ARBA00022949"/>
    </source>
</evidence>
<reference evidence="15" key="2">
    <citation type="submission" date="2004-02" db="EMBL/GenBank/DDBJ databases">
        <authorList>
            <consortium name="Genoscope"/>
            <consortium name="Whitehead Institute Centre for Genome Research"/>
        </authorList>
    </citation>
    <scope>NUCLEOTIDE SEQUENCE</scope>
</reference>
<keyword evidence="6" id="KW-1003">Cell membrane</keyword>
<feature type="compositionally biased region" description="Acidic residues" evidence="13">
    <location>
        <begin position="826"/>
        <end position="837"/>
    </location>
</feature>
<comment type="caution">
    <text evidence="15">The sequence shown here is derived from an EMBL/GenBank/DDBJ whole genome shotgun (WGS) entry which is preliminary data.</text>
</comment>
<evidence type="ECO:0000256" key="3">
    <source>
        <dbReference type="ARBA" id="ARBA00004651"/>
    </source>
</evidence>
<dbReference type="PANTHER" id="PTHR15989">
    <property type="entry name" value="VEZATIN"/>
    <property type="match status" value="1"/>
</dbReference>
<feature type="region of interest" description="Disordered" evidence="13">
    <location>
        <begin position="822"/>
        <end position="846"/>
    </location>
</feature>
<dbReference type="InterPro" id="IPR026859">
    <property type="entry name" value="Myosin-bd"/>
</dbReference>
<proteinExistence type="inferred from homology"/>
<keyword evidence="12" id="KW-0539">Nucleus</keyword>
<feature type="domain" description="Myosin-binding" evidence="14">
    <location>
        <begin position="179"/>
        <end position="495"/>
    </location>
</feature>
<dbReference type="GO" id="GO:0005634">
    <property type="term" value="C:nucleus"/>
    <property type="evidence" value="ECO:0007669"/>
    <property type="project" value="UniProtKB-SubCell"/>
</dbReference>